<dbReference type="AlphaFoldDB" id="A0A026W0S6"/>
<accession>A0A026W0S6</accession>
<dbReference type="Proteomes" id="UP000053097">
    <property type="component" value="Unassembled WGS sequence"/>
</dbReference>
<name>A0A026W0S6_OOCBI</name>
<sequence length="117" mass="13329">MAILLLDRWLQPPLPPPSLPPATLSTLPTSFELVHSACHRYDEPIAHSEKIFNHASRTWPVTVVAAEESKRKREREEGRTKVGPMAKSEISPSPIEEMGTRGWLWPPFLAQWLLRAR</sequence>
<feature type="compositionally biased region" description="Basic and acidic residues" evidence="1">
    <location>
        <begin position="67"/>
        <end position="80"/>
    </location>
</feature>
<keyword evidence="3" id="KW-1185">Reference proteome</keyword>
<evidence type="ECO:0000256" key="1">
    <source>
        <dbReference type="SAM" id="MobiDB-lite"/>
    </source>
</evidence>
<protein>
    <submittedName>
        <fullName evidence="2">Uncharacterized protein</fullName>
    </submittedName>
</protein>
<organism evidence="2 3">
    <name type="scientific">Ooceraea biroi</name>
    <name type="common">Clonal raider ant</name>
    <name type="synonym">Cerapachys biroi</name>
    <dbReference type="NCBI Taxonomy" id="2015173"/>
    <lineage>
        <taxon>Eukaryota</taxon>
        <taxon>Metazoa</taxon>
        <taxon>Ecdysozoa</taxon>
        <taxon>Arthropoda</taxon>
        <taxon>Hexapoda</taxon>
        <taxon>Insecta</taxon>
        <taxon>Pterygota</taxon>
        <taxon>Neoptera</taxon>
        <taxon>Endopterygota</taxon>
        <taxon>Hymenoptera</taxon>
        <taxon>Apocrita</taxon>
        <taxon>Aculeata</taxon>
        <taxon>Formicoidea</taxon>
        <taxon>Formicidae</taxon>
        <taxon>Dorylinae</taxon>
        <taxon>Ooceraea</taxon>
    </lineage>
</organism>
<dbReference type="EMBL" id="KK107536">
    <property type="protein sequence ID" value="EZA49186.1"/>
    <property type="molecule type" value="Genomic_DNA"/>
</dbReference>
<evidence type="ECO:0000313" key="2">
    <source>
        <dbReference type="EMBL" id="EZA49186.1"/>
    </source>
</evidence>
<evidence type="ECO:0000313" key="3">
    <source>
        <dbReference type="Proteomes" id="UP000053097"/>
    </source>
</evidence>
<proteinExistence type="predicted"/>
<reference evidence="2 3" key="1">
    <citation type="journal article" date="2014" name="Curr. Biol.">
        <title>The genome of the clonal raider ant Cerapachys biroi.</title>
        <authorList>
            <person name="Oxley P.R."/>
            <person name="Ji L."/>
            <person name="Fetter-Pruneda I."/>
            <person name="McKenzie S.K."/>
            <person name="Li C."/>
            <person name="Hu H."/>
            <person name="Zhang G."/>
            <person name="Kronauer D.J."/>
        </authorList>
    </citation>
    <scope>NUCLEOTIDE SEQUENCE [LARGE SCALE GENOMIC DNA]</scope>
</reference>
<gene>
    <name evidence="2" type="ORF">X777_12595</name>
</gene>
<feature type="region of interest" description="Disordered" evidence="1">
    <location>
        <begin position="67"/>
        <end position="94"/>
    </location>
</feature>